<proteinExistence type="predicted"/>
<protein>
    <submittedName>
        <fullName evidence="1">Uncharacterized protein</fullName>
    </submittedName>
</protein>
<organism evidence="1 2">
    <name type="scientific">Sorangium cellulosum</name>
    <name type="common">Polyangium cellulosum</name>
    <dbReference type="NCBI Taxonomy" id="56"/>
    <lineage>
        <taxon>Bacteria</taxon>
        <taxon>Pseudomonadati</taxon>
        <taxon>Myxococcota</taxon>
        <taxon>Polyangia</taxon>
        <taxon>Polyangiales</taxon>
        <taxon>Polyangiaceae</taxon>
        <taxon>Sorangium</taxon>
    </lineage>
</organism>
<gene>
    <name evidence="1" type="ORF">SOCE26_077560</name>
</gene>
<name>A0A2L0F419_SORCE</name>
<accession>A0A2L0F419</accession>
<reference evidence="1 2" key="1">
    <citation type="submission" date="2015-09" db="EMBL/GenBank/DDBJ databases">
        <title>Sorangium comparison.</title>
        <authorList>
            <person name="Zaburannyi N."/>
            <person name="Bunk B."/>
            <person name="Overmann J."/>
            <person name="Mueller R."/>
        </authorList>
    </citation>
    <scope>NUCLEOTIDE SEQUENCE [LARGE SCALE GENOMIC DNA]</scope>
    <source>
        <strain evidence="1 2">So ce26</strain>
    </source>
</reference>
<dbReference type="RefSeq" id="WP_234022833.1">
    <property type="nucleotide sequence ID" value="NZ_CP012673.1"/>
</dbReference>
<evidence type="ECO:0000313" key="1">
    <source>
        <dbReference type="EMBL" id="AUX46251.1"/>
    </source>
</evidence>
<evidence type="ECO:0000313" key="2">
    <source>
        <dbReference type="Proteomes" id="UP000238348"/>
    </source>
</evidence>
<dbReference type="Proteomes" id="UP000238348">
    <property type="component" value="Chromosome"/>
</dbReference>
<dbReference type="EMBL" id="CP012673">
    <property type="protein sequence ID" value="AUX46251.1"/>
    <property type="molecule type" value="Genomic_DNA"/>
</dbReference>
<dbReference type="AlphaFoldDB" id="A0A2L0F419"/>
<sequence length="59" mass="7226">MRTQSAQVIDLEEYRQRRVARSERAMEDDKDRSSLQPAGVPVALWWYPMWTWMPMWQVR</sequence>